<dbReference type="InterPro" id="IPR022048">
    <property type="entry name" value="Envelope_fusion-like"/>
</dbReference>
<name>A0A232EFH8_9HYME</name>
<dbReference type="EMBL" id="NNAY01005006">
    <property type="protein sequence ID" value="OXU17119.1"/>
    <property type="molecule type" value="Genomic_DNA"/>
</dbReference>
<sequence length="469" mass="53903">MKEDIQEFVRKCSTCQEQKLVQIKTREPIDKFDIAMKTLKSLQEDLDIFFAPSLVVPDNSFIPYTHALSKRSTPLEFIGWTSRQLFGTMDAGDRDQLNQDVGRLYERTANMSTLLASQTHIVKSNLESLHQKLNDTQTTLHEQHLQFLKLANRTNQLDNFANRSTTVQTLLKWVYQFDQSLEHSINSYKTLVNTIETATRGYLHPLLFTHEQLQSILKTLNGHTLPWEHRTITVEILHAMSKVSVDTVGEKLILILEFPLSDKARYSQYKIHPLPIPQEIMTNATSYVTMHQKVIMCPPSLPFNIDNDNSPCEFALLARPTQATLRTCKLAISTQSIPYWEKLRSTDEWLYSVIKPTQMRIMCNDERKVELTINGTRIFTLRGQCYGHTNQNRLYGVNVIEANETYLYNPGLKFDLKFSTDSIMKTYKSFNEVPDITNADKRQIRMVALKEEAASVPQKAPAVAGIRPI</sequence>
<organism evidence="1 2">
    <name type="scientific">Trichomalopsis sarcophagae</name>
    <dbReference type="NCBI Taxonomy" id="543379"/>
    <lineage>
        <taxon>Eukaryota</taxon>
        <taxon>Metazoa</taxon>
        <taxon>Ecdysozoa</taxon>
        <taxon>Arthropoda</taxon>
        <taxon>Hexapoda</taxon>
        <taxon>Insecta</taxon>
        <taxon>Pterygota</taxon>
        <taxon>Neoptera</taxon>
        <taxon>Endopterygota</taxon>
        <taxon>Hymenoptera</taxon>
        <taxon>Apocrita</taxon>
        <taxon>Proctotrupomorpha</taxon>
        <taxon>Chalcidoidea</taxon>
        <taxon>Pteromalidae</taxon>
        <taxon>Pteromalinae</taxon>
        <taxon>Trichomalopsis</taxon>
    </lineage>
</organism>
<keyword evidence="2" id="KW-1185">Reference proteome</keyword>
<gene>
    <name evidence="1" type="ORF">TSAR_005203</name>
</gene>
<dbReference type="OrthoDB" id="7697589at2759"/>
<dbReference type="STRING" id="543379.A0A232EFH8"/>
<dbReference type="Pfam" id="PF12259">
    <property type="entry name" value="Baculo_F"/>
    <property type="match status" value="2"/>
</dbReference>
<proteinExistence type="predicted"/>
<evidence type="ECO:0000313" key="2">
    <source>
        <dbReference type="Proteomes" id="UP000215335"/>
    </source>
</evidence>
<accession>A0A232EFH8</accession>
<dbReference type="AlphaFoldDB" id="A0A232EFH8"/>
<dbReference type="Proteomes" id="UP000215335">
    <property type="component" value="Unassembled WGS sequence"/>
</dbReference>
<reference evidence="1 2" key="1">
    <citation type="journal article" date="2017" name="Curr. Biol.">
        <title>The Evolution of Venom by Co-option of Single-Copy Genes.</title>
        <authorList>
            <person name="Martinson E.O."/>
            <person name="Mrinalini"/>
            <person name="Kelkar Y.D."/>
            <person name="Chang C.H."/>
            <person name="Werren J.H."/>
        </authorList>
    </citation>
    <scope>NUCLEOTIDE SEQUENCE [LARGE SCALE GENOMIC DNA]</scope>
    <source>
        <strain evidence="1 2">Alberta</strain>
        <tissue evidence="1">Whole body</tissue>
    </source>
</reference>
<protein>
    <submittedName>
        <fullName evidence="1">Uncharacterized protein</fullName>
    </submittedName>
</protein>
<comment type="caution">
    <text evidence="1">The sequence shown here is derived from an EMBL/GenBank/DDBJ whole genome shotgun (WGS) entry which is preliminary data.</text>
</comment>
<evidence type="ECO:0000313" key="1">
    <source>
        <dbReference type="EMBL" id="OXU17119.1"/>
    </source>
</evidence>